<dbReference type="STRING" id="662479.C440_09903"/>
<dbReference type="GO" id="GO:0006749">
    <property type="term" value="P:glutathione metabolic process"/>
    <property type="evidence" value="ECO:0007669"/>
    <property type="project" value="TreeGrafter"/>
</dbReference>
<dbReference type="GO" id="GO:0005829">
    <property type="term" value="C:cytosol"/>
    <property type="evidence" value="ECO:0007669"/>
    <property type="project" value="TreeGrafter"/>
</dbReference>
<dbReference type="GO" id="GO:0017168">
    <property type="term" value="F:5-oxoprolinase (ATP-hydrolyzing) activity"/>
    <property type="evidence" value="ECO:0007669"/>
    <property type="project" value="TreeGrafter"/>
</dbReference>
<comment type="caution">
    <text evidence="2">The sequence shown here is derived from an EMBL/GenBank/DDBJ whole genome shotgun (WGS) entry which is preliminary data.</text>
</comment>
<dbReference type="Proteomes" id="UP000011550">
    <property type="component" value="Unassembled WGS sequence"/>
</dbReference>
<keyword evidence="3" id="KW-1185">Reference proteome</keyword>
<evidence type="ECO:0000259" key="1">
    <source>
        <dbReference type="Pfam" id="PF02538"/>
    </source>
</evidence>
<sequence length="593" mass="64709">MSARHDIDAATVEVIRNYLTSAATEMQRTLIRTAYNTIIYEILDFGISVFDRDLNLIADSPGLALFLGANDYGIEKAVEHVGEENMNPGDVLIMNYPYWSGTHTLDVLLFAPVFHDDELIGYTTCRAHWLDLGAKDSGYVLDSTDVHQEGVLFPGTKVYKGGEPDPEIMDLIRFNSRMPEKVMGDLNAQIAAVRTGEERLQELYEKYGGDTVEAAIDKVLEHGETTARAAVEDLPDGTWSATGYADGVNREAGDLIKLRAEVTIDGDEFSVNFEGSSDQVDEPLNIPPGMSETICKLCFKTLTTPEEDSNAGQYEPLSIDIPENNIFNASYPAPTFTVWTGILGIDVVYKALAKAVPDRVPASSGGDLADIMLYGQNPETGRPFVEANNEGVGWGAGAAHDGANALMHISETMVRNIPVEVFENKAPIRFDQLSLREDSGGPGDHRGGLGIRRDFRILEPVGALSIIQKTRTDNWGMDGGDPGAKNVVVLDSDEDDFDDRVQVLVDTDDIHDGDGRHVGMFRGDFAPGEVISNRTAGGGGFGDPFERDPEAVREDVIDGYVSHEAAEEQYGVVVTDDDEIDFEATETLRATER</sequence>
<reference evidence="2 3" key="1">
    <citation type="journal article" date="2014" name="PLoS Genet.">
        <title>Phylogenetically driven sequencing of extremely halophilic archaea reveals strategies for static and dynamic osmo-response.</title>
        <authorList>
            <person name="Becker E.A."/>
            <person name="Seitzer P.M."/>
            <person name="Tritt A."/>
            <person name="Larsen D."/>
            <person name="Krusor M."/>
            <person name="Yao A.I."/>
            <person name="Wu D."/>
            <person name="Madern D."/>
            <person name="Eisen J.A."/>
            <person name="Darling A.E."/>
            <person name="Facciotti M.T."/>
        </authorList>
    </citation>
    <scope>NUCLEOTIDE SEQUENCE [LARGE SCALE GENOMIC DNA]</scope>
    <source>
        <strain evidence="2 3">ATCC BAA-1512</strain>
    </source>
</reference>
<dbReference type="InterPro" id="IPR003692">
    <property type="entry name" value="Hydantoinase_B"/>
</dbReference>
<dbReference type="PANTHER" id="PTHR11365:SF23">
    <property type="entry name" value="HYPOTHETICAL 5-OXOPROLINASE (EUROFUNG)-RELATED"/>
    <property type="match status" value="1"/>
</dbReference>
<protein>
    <submittedName>
        <fullName evidence="2">N-methylhydantoinase B (ATP-hydrolyzing)</fullName>
    </submittedName>
</protein>
<proteinExistence type="predicted"/>
<dbReference type="Pfam" id="PF02538">
    <property type="entry name" value="Hydantoinase_B"/>
    <property type="match status" value="1"/>
</dbReference>
<organism evidence="2 3">
    <name type="scientific">Haloferax mucosum ATCC BAA-1512</name>
    <dbReference type="NCBI Taxonomy" id="662479"/>
    <lineage>
        <taxon>Archaea</taxon>
        <taxon>Methanobacteriati</taxon>
        <taxon>Methanobacteriota</taxon>
        <taxon>Stenosarchaea group</taxon>
        <taxon>Halobacteria</taxon>
        <taxon>Halobacteriales</taxon>
        <taxon>Haloferacaceae</taxon>
        <taxon>Haloferax</taxon>
    </lineage>
</organism>
<dbReference type="RefSeq" id="WP_008320255.1">
    <property type="nucleotide sequence ID" value="NZ_AOLN01000012.1"/>
</dbReference>
<evidence type="ECO:0000313" key="2">
    <source>
        <dbReference type="EMBL" id="ELZ94483.1"/>
    </source>
</evidence>
<name>M0IF65_9EURY</name>
<dbReference type="OrthoDB" id="8261at2157"/>
<dbReference type="PANTHER" id="PTHR11365">
    <property type="entry name" value="5-OXOPROLINASE RELATED"/>
    <property type="match status" value="1"/>
</dbReference>
<dbReference type="EMBL" id="AOLN01000012">
    <property type="protein sequence ID" value="ELZ94483.1"/>
    <property type="molecule type" value="Genomic_DNA"/>
</dbReference>
<accession>M0IF65</accession>
<dbReference type="AlphaFoldDB" id="M0IF65"/>
<feature type="domain" description="Hydantoinase B/oxoprolinase" evidence="1">
    <location>
        <begin position="8"/>
        <end position="544"/>
    </location>
</feature>
<dbReference type="PATRIC" id="fig|662479.7.peg.2008"/>
<gene>
    <name evidence="2" type="ORF">C440_09903</name>
</gene>
<evidence type="ECO:0000313" key="3">
    <source>
        <dbReference type="Proteomes" id="UP000011550"/>
    </source>
</evidence>
<dbReference type="InterPro" id="IPR045079">
    <property type="entry name" value="Oxoprolinase-like"/>
</dbReference>